<evidence type="ECO:0000256" key="3">
    <source>
        <dbReference type="ARBA" id="ARBA00005108"/>
    </source>
</evidence>
<dbReference type="PRINTS" id="PR00463">
    <property type="entry name" value="EP450I"/>
</dbReference>
<evidence type="ECO:0000256" key="14">
    <source>
        <dbReference type="ARBA" id="ARBA00023033"/>
    </source>
</evidence>
<name>A0ABD3VIC9_SINWO</name>
<dbReference type="FunFam" id="1.10.630.10:FF:000006">
    <property type="entry name" value="Cytochrome P450 302a1, mitochondrial"/>
    <property type="match status" value="1"/>
</dbReference>
<keyword evidence="9 25" id="KW-0479">Metal-binding</keyword>
<dbReference type="PROSITE" id="PS00086">
    <property type="entry name" value="CYTOCHROME_P450"/>
    <property type="match status" value="1"/>
</dbReference>
<keyword evidence="15" id="KW-0443">Lipid metabolism</keyword>
<keyword evidence="18" id="KW-1207">Sterol metabolism</keyword>
<keyword evidence="19" id="KW-0753">Steroid metabolism</keyword>
<keyword evidence="17" id="KW-0472">Membrane</keyword>
<dbReference type="GO" id="GO:0046872">
    <property type="term" value="F:metal ion binding"/>
    <property type="evidence" value="ECO:0007669"/>
    <property type="project" value="UniProtKB-KW"/>
</dbReference>
<proteinExistence type="inferred from homology"/>
<evidence type="ECO:0000256" key="4">
    <source>
        <dbReference type="ARBA" id="ARBA00010617"/>
    </source>
</evidence>
<evidence type="ECO:0000256" key="19">
    <source>
        <dbReference type="ARBA" id="ARBA00023221"/>
    </source>
</evidence>
<keyword evidence="16" id="KW-0496">Mitochondrion</keyword>
<dbReference type="EC" id="1.14.15.6" evidence="5"/>
<comment type="pathway">
    <text evidence="3">Lipid metabolism; C21-steroid hormone metabolism.</text>
</comment>
<keyword evidence="7" id="KW-0153">Cholesterol metabolism</keyword>
<dbReference type="GO" id="GO:0006694">
    <property type="term" value="P:steroid biosynthetic process"/>
    <property type="evidence" value="ECO:0007669"/>
    <property type="project" value="UniProtKB-KW"/>
</dbReference>
<evidence type="ECO:0000256" key="10">
    <source>
        <dbReference type="ARBA" id="ARBA00022792"/>
    </source>
</evidence>
<comment type="caution">
    <text evidence="27">The sequence shown here is derived from an EMBL/GenBank/DDBJ whole genome shotgun (WGS) entry which is preliminary data.</text>
</comment>
<dbReference type="PANTHER" id="PTHR24279">
    <property type="entry name" value="CYTOCHROME P450"/>
    <property type="match status" value="1"/>
</dbReference>
<dbReference type="Gene3D" id="1.10.630.10">
    <property type="entry name" value="Cytochrome P450"/>
    <property type="match status" value="1"/>
</dbReference>
<evidence type="ECO:0000256" key="8">
    <source>
        <dbReference type="ARBA" id="ARBA00022617"/>
    </source>
</evidence>
<evidence type="ECO:0000256" key="25">
    <source>
        <dbReference type="PIRSR" id="PIRSR602401-1"/>
    </source>
</evidence>
<dbReference type="PANTHER" id="PTHR24279:SF3">
    <property type="entry name" value="CHOLESTEROL SIDE-CHAIN CLEAVAGE ENZYME, MITOCHONDRIAL"/>
    <property type="match status" value="1"/>
</dbReference>
<dbReference type="GO" id="GO:0005743">
    <property type="term" value="C:mitochondrial inner membrane"/>
    <property type="evidence" value="ECO:0007669"/>
    <property type="project" value="UniProtKB-SubCell"/>
</dbReference>
<evidence type="ECO:0000313" key="28">
    <source>
        <dbReference type="Proteomes" id="UP001634394"/>
    </source>
</evidence>
<evidence type="ECO:0000256" key="22">
    <source>
        <dbReference type="ARBA" id="ARBA00032666"/>
    </source>
</evidence>
<dbReference type="InterPro" id="IPR050479">
    <property type="entry name" value="CYP11_CYP27_families"/>
</dbReference>
<protein>
    <recommendedName>
        <fullName evidence="6">Cholesterol side-chain cleavage enzyme, mitochondrial</fullName>
        <ecNumber evidence="5">1.14.15.6</ecNumber>
    </recommendedName>
    <alternativeName>
        <fullName evidence="21">CYPXIA1</fullName>
    </alternativeName>
    <alternativeName>
        <fullName evidence="23">Cholesterol desmolase</fullName>
    </alternativeName>
    <alternativeName>
        <fullName evidence="22">Cytochrome P450 11A1</fullName>
    </alternativeName>
    <alternativeName>
        <fullName evidence="24">Cytochrome P450(scc)</fullName>
    </alternativeName>
</protein>
<evidence type="ECO:0000256" key="26">
    <source>
        <dbReference type="RuleBase" id="RU000461"/>
    </source>
</evidence>
<evidence type="ECO:0000313" key="27">
    <source>
        <dbReference type="EMBL" id="KAL3861334.1"/>
    </source>
</evidence>
<comment type="subcellular location">
    <subcellularLocation>
        <location evidence="2">Mitochondrion inner membrane</location>
        <topology evidence="2">Peripheral membrane protein</topology>
    </subcellularLocation>
</comment>
<evidence type="ECO:0000256" key="12">
    <source>
        <dbReference type="ARBA" id="ARBA00023002"/>
    </source>
</evidence>
<evidence type="ECO:0000256" key="2">
    <source>
        <dbReference type="ARBA" id="ARBA00004637"/>
    </source>
</evidence>
<keyword evidence="20" id="KW-0755">Steroidogenesis</keyword>
<reference evidence="27 28" key="1">
    <citation type="submission" date="2024-11" db="EMBL/GenBank/DDBJ databases">
        <title>Chromosome-level genome assembly of the freshwater bivalve Anodonta woodiana.</title>
        <authorList>
            <person name="Chen X."/>
        </authorList>
    </citation>
    <scope>NUCLEOTIDE SEQUENCE [LARGE SCALE GENOMIC DNA]</scope>
    <source>
        <strain evidence="27">MN2024</strain>
        <tissue evidence="27">Gills</tissue>
    </source>
</reference>
<dbReference type="InterPro" id="IPR001128">
    <property type="entry name" value="Cyt_P450"/>
</dbReference>
<keyword evidence="13 25" id="KW-0408">Iron</keyword>
<evidence type="ECO:0000256" key="7">
    <source>
        <dbReference type="ARBA" id="ARBA00022548"/>
    </source>
</evidence>
<dbReference type="SUPFAM" id="SSF48264">
    <property type="entry name" value="Cytochrome P450"/>
    <property type="match status" value="1"/>
</dbReference>
<keyword evidence="10" id="KW-0999">Mitochondrion inner membrane</keyword>
<accession>A0ABD3VIC9</accession>
<dbReference type="PRINTS" id="PR00385">
    <property type="entry name" value="P450"/>
</dbReference>
<evidence type="ECO:0000256" key="18">
    <source>
        <dbReference type="ARBA" id="ARBA00023166"/>
    </source>
</evidence>
<evidence type="ECO:0000256" key="9">
    <source>
        <dbReference type="ARBA" id="ARBA00022723"/>
    </source>
</evidence>
<keyword evidence="14 26" id="KW-0503">Monooxygenase</keyword>
<evidence type="ECO:0000256" key="11">
    <source>
        <dbReference type="ARBA" id="ARBA00022946"/>
    </source>
</evidence>
<evidence type="ECO:0000256" key="17">
    <source>
        <dbReference type="ARBA" id="ARBA00023136"/>
    </source>
</evidence>
<dbReference type="Proteomes" id="UP001634394">
    <property type="component" value="Unassembled WGS sequence"/>
</dbReference>
<evidence type="ECO:0000256" key="15">
    <source>
        <dbReference type="ARBA" id="ARBA00023098"/>
    </source>
</evidence>
<evidence type="ECO:0000256" key="5">
    <source>
        <dbReference type="ARBA" id="ARBA00012764"/>
    </source>
</evidence>
<organism evidence="27 28">
    <name type="scientific">Sinanodonta woodiana</name>
    <name type="common">Chinese pond mussel</name>
    <name type="synonym">Anodonta woodiana</name>
    <dbReference type="NCBI Taxonomy" id="1069815"/>
    <lineage>
        <taxon>Eukaryota</taxon>
        <taxon>Metazoa</taxon>
        <taxon>Spiralia</taxon>
        <taxon>Lophotrochozoa</taxon>
        <taxon>Mollusca</taxon>
        <taxon>Bivalvia</taxon>
        <taxon>Autobranchia</taxon>
        <taxon>Heteroconchia</taxon>
        <taxon>Palaeoheterodonta</taxon>
        <taxon>Unionida</taxon>
        <taxon>Unionoidea</taxon>
        <taxon>Unionidae</taxon>
        <taxon>Unioninae</taxon>
        <taxon>Sinanodonta</taxon>
    </lineage>
</organism>
<sequence>MKVLHLVCRRIGRIANVADSFRQTQSRTFGTVPDQFQIDPRPFHDIPKEGFPVIGNLIGAVRNAKRSYLYFTEMHEKHGPIFRSKVGPMEMIFVLDPVGVEQVFRAEPKYPKRFEVDIWRQVRKEIGERDGLLTSEGSDWHSQRRKVNPTMLNTKVVNSTVNSISEVVRDFLNYLLCHQQNNQSVALNDEIFKWSVETIGKVLYDTRFGCFGVNPSVEGRDFAHAVKIMFQTTEEVMALPGILAKVLFRKTWGKHRDATAFLFKMARKYIDQTMEKIKVERDREAEENTSLLQHLLTHSEWEEGEIYASVTEMMAGGVDTTANTVVCAVDVLSRNQDIQDKLHAEVCDIIRDGEPTSTNFQSTPYLRGVVKETLRLYPATNTMGRTLQEDTVVLGYRIPKGCIVVFPLYTMGRNEKVYKDPHHFKPERWFRDPNSTKSHDPFAFIPFGFGTRMCIGRRIAELEMHTFLAMLYKQFQTELINDTPLELATRLVLVPNSPVQIRLLPRASR</sequence>
<feature type="binding site" description="axial binding residue" evidence="25">
    <location>
        <position position="454"/>
    </location>
    <ligand>
        <name>heme</name>
        <dbReference type="ChEBI" id="CHEBI:30413"/>
    </ligand>
    <ligandPart>
        <name>Fe</name>
        <dbReference type="ChEBI" id="CHEBI:18248"/>
    </ligandPart>
</feature>
<comment type="similarity">
    <text evidence="4 26">Belongs to the cytochrome P450 family.</text>
</comment>
<dbReference type="EMBL" id="JBJQND010000011">
    <property type="protein sequence ID" value="KAL3861334.1"/>
    <property type="molecule type" value="Genomic_DNA"/>
</dbReference>
<evidence type="ECO:0000256" key="21">
    <source>
        <dbReference type="ARBA" id="ARBA00030343"/>
    </source>
</evidence>
<dbReference type="GO" id="GO:0008203">
    <property type="term" value="P:cholesterol metabolic process"/>
    <property type="evidence" value="ECO:0007669"/>
    <property type="project" value="UniProtKB-KW"/>
</dbReference>
<dbReference type="InterPro" id="IPR036396">
    <property type="entry name" value="Cyt_P450_sf"/>
</dbReference>
<keyword evidence="12 26" id="KW-0560">Oxidoreductase</keyword>
<dbReference type="CDD" id="cd11054">
    <property type="entry name" value="CYP24A1-like"/>
    <property type="match status" value="1"/>
</dbReference>
<dbReference type="InterPro" id="IPR017972">
    <property type="entry name" value="Cyt_P450_CS"/>
</dbReference>
<dbReference type="GO" id="GO:0008386">
    <property type="term" value="F:cholesterol monooxygenase (side-chain-cleaving) activity"/>
    <property type="evidence" value="ECO:0007669"/>
    <property type="project" value="UniProtKB-EC"/>
</dbReference>
<keyword evidence="11" id="KW-0809">Transit peptide</keyword>
<evidence type="ECO:0000256" key="24">
    <source>
        <dbReference type="ARBA" id="ARBA00033394"/>
    </source>
</evidence>
<evidence type="ECO:0000256" key="6">
    <source>
        <dbReference type="ARBA" id="ARBA00019844"/>
    </source>
</evidence>
<comment type="cofactor">
    <cofactor evidence="1 25">
        <name>heme</name>
        <dbReference type="ChEBI" id="CHEBI:30413"/>
    </cofactor>
</comment>
<keyword evidence="28" id="KW-1185">Reference proteome</keyword>
<evidence type="ECO:0000256" key="20">
    <source>
        <dbReference type="ARBA" id="ARBA00023250"/>
    </source>
</evidence>
<evidence type="ECO:0000256" key="23">
    <source>
        <dbReference type="ARBA" id="ARBA00033274"/>
    </source>
</evidence>
<evidence type="ECO:0000256" key="13">
    <source>
        <dbReference type="ARBA" id="ARBA00023004"/>
    </source>
</evidence>
<dbReference type="Pfam" id="PF00067">
    <property type="entry name" value="p450"/>
    <property type="match status" value="1"/>
</dbReference>
<evidence type="ECO:0000256" key="16">
    <source>
        <dbReference type="ARBA" id="ARBA00023128"/>
    </source>
</evidence>
<dbReference type="InterPro" id="IPR002401">
    <property type="entry name" value="Cyt_P450_E_grp-I"/>
</dbReference>
<dbReference type="AlphaFoldDB" id="A0ABD3VIC9"/>
<keyword evidence="8 25" id="KW-0349">Heme</keyword>
<gene>
    <name evidence="27" type="ORF">ACJMK2_007370</name>
</gene>
<evidence type="ECO:0000256" key="1">
    <source>
        <dbReference type="ARBA" id="ARBA00001971"/>
    </source>
</evidence>